<comment type="catalytic activity">
    <reaction evidence="8">
        <text>RNA(n) + a ribonucleoside 5'-triphosphate = RNA(n+1) + diphosphate</text>
        <dbReference type="Rhea" id="RHEA:21248"/>
        <dbReference type="Rhea" id="RHEA-COMP:14527"/>
        <dbReference type="Rhea" id="RHEA-COMP:17342"/>
        <dbReference type="ChEBI" id="CHEBI:33019"/>
        <dbReference type="ChEBI" id="CHEBI:61557"/>
        <dbReference type="ChEBI" id="CHEBI:140395"/>
        <dbReference type="EC" id="2.7.7.48"/>
    </reaction>
</comment>
<keyword evidence="5" id="KW-0547">Nucleotide-binding</keyword>
<dbReference type="GO" id="GO:0046872">
    <property type="term" value="F:metal ion binding"/>
    <property type="evidence" value="ECO:0007669"/>
    <property type="project" value="UniProtKB-KW"/>
</dbReference>
<dbReference type="Pfam" id="PF03431">
    <property type="entry name" value="RNA_replicase_B"/>
    <property type="match status" value="1"/>
</dbReference>
<keyword evidence="2 11" id="KW-0696">RNA-directed RNA polymerase</keyword>
<evidence type="ECO:0000259" key="10">
    <source>
        <dbReference type="PROSITE" id="PS50522"/>
    </source>
</evidence>
<evidence type="ECO:0000313" key="11">
    <source>
        <dbReference type="EMBL" id="QDH90281.1"/>
    </source>
</evidence>
<dbReference type="InterPro" id="IPR005093">
    <property type="entry name" value="RNArep_beta"/>
</dbReference>
<dbReference type="GO" id="GO:0039694">
    <property type="term" value="P:viral RNA genome replication"/>
    <property type="evidence" value="ECO:0007669"/>
    <property type="project" value="InterPro"/>
</dbReference>
<comment type="cofactor">
    <cofactor evidence="9">
        <name>Mg(2+)</name>
        <dbReference type="ChEBI" id="CHEBI:18420"/>
    </cofactor>
    <text evidence="9">Binds 2 Mg(2+) per subunit.</text>
</comment>
<dbReference type="GO" id="GO:0000166">
    <property type="term" value="F:nucleotide binding"/>
    <property type="evidence" value="ECO:0007669"/>
    <property type="project" value="UniProtKB-KW"/>
</dbReference>
<keyword evidence="3" id="KW-0808">Transferase</keyword>
<keyword evidence="9" id="KW-0479">Metal-binding</keyword>
<evidence type="ECO:0000256" key="2">
    <source>
        <dbReference type="ARBA" id="ARBA00022484"/>
    </source>
</evidence>
<dbReference type="EC" id="2.7.7.48" evidence="1"/>
<dbReference type="EMBL" id="MN035408">
    <property type="protein sequence ID" value="QDH90281.1"/>
    <property type="molecule type" value="Genomic_RNA"/>
</dbReference>
<evidence type="ECO:0000256" key="8">
    <source>
        <dbReference type="ARBA" id="ARBA00048744"/>
    </source>
</evidence>
<evidence type="ECO:0000256" key="3">
    <source>
        <dbReference type="ARBA" id="ARBA00022679"/>
    </source>
</evidence>
<reference evidence="11" key="1">
    <citation type="submission" date="2019-05" db="EMBL/GenBank/DDBJ databases">
        <title>Metatranscriptomic reconstruction reveals RNA viruses with the potential to shape carbon cycling in soil.</title>
        <authorList>
            <person name="Starr E.P."/>
            <person name="Nuccio E."/>
            <person name="Pett-Ridge J."/>
            <person name="Banfield J.F."/>
            <person name="Firestone M.K."/>
        </authorList>
    </citation>
    <scope>NUCLEOTIDE SEQUENCE</scope>
    <source>
        <strain evidence="11">H1_Bulk_Litter_5_scaffold_800</strain>
    </source>
</reference>
<evidence type="ECO:0000256" key="1">
    <source>
        <dbReference type="ARBA" id="ARBA00012494"/>
    </source>
</evidence>
<accession>A0A514D9J5</accession>
<proteinExistence type="predicted"/>
<evidence type="ECO:0000256" key="4">
    <source>
        <dbReference type="ARBA" id="ARBA00022695"/>
    </source>
</evidence>
<keyword evidence="6" id="KW-0693">Viral RNA replication</keyword>
<feature type="binding site" evidence="9">
    <location>
        <position position="414"/>
    </location>
    <ligand>
        <name>Mg(2+)</name>
        <dbReference type="ChEBI" id="CHEBI:18420"/>
        <label>2</label>
    </ligand>
</feature>
<dbReference type="InterPro" id="IPR007096">
    <property type="entry name" value="RNA-dir_Rpol_cat_phage"/>
</dbReference>
<name>A0A514D9J5_9VIRU</name>
<keyword evidence="9" id="KW-0460">Magnesium</keyword>
<sequence>MKSLTNLLHVVLAECGDRCGIGTTRDFQTITRRVENEGLAFITITLADFGKDLEKGLDQGFADHSMFLSFKKRGELPVLFGGFLDLVFNRASGRLLDTPSIEAIRCLRQLSLMWAKIELECTQERNQAAIDKYVQCEQEVRQSDKALLASEEAMRDFCRIGGMLLNDVFSLVDRKIWEGDIMPKHGPGATAERITSNGKYYSRMWTTRLESIFPSGEYLFPSWNSVMEEQESLELLEPGAEIPVRVITVPKTQKTPRIIAIEPTPMQYMQQGILEALEEGFAGDDILANLIEYSSQLPNQELARIGSLSGHLATLDLSEASDRVSYQHVRLLLRNFPHLRDGVDACRSRKADVPGHGVKRLAKFASMGSALCFPFEAMVFATVIFKAIERALNRPLTKRLIKSFLGQVRIYGDDIIVPVEFVPFVVQELEAFGFKVNAKKSFWTGKFRESCGADYYDGEDVSVIRLRDFIPTQRQQVDELESIVSFRNRMYLAGYWKTVRYLDAIIEKVIPFPAVAPTSPALGKTSVLGYENHKEHPHLQRPLVKAAVVENTYRRDPLDGYGALMKHFLKRSELPFADRKHLQFAGRPVSRDIKVRWAPSY</sequence>
<feature type="binding site" evidence="9">
    <location>
        <position position="316"/>
    </location>
    <ligand>
        <name>Mg(2+)</name>
        <dbReference type="ChEBI" id="CHEBI:18420"/>
        <label>2</label>
    </ligand>
</feature>
<organism evidence="11">
    <name type="scientific">Leviviridae sp</name>
    <dbReference type="NCBI Taxonomy" id="2027243"/>
    <lineage>
        <taxon>Viruses</taxon>
        <taxon>Riboviria</taxon>
        <taxon>Orthornavirae</taxon>
        <taxon>Lenarviricota</taxon>
        <taxon>Leviviricetes</taxon>
        <taxon>Norzivirales</taxon>
        <taxon>Fiersviridae</taxon>
    </lineage>
</organism>
<protein>
    <recommendedName>
        <fullName evidence="1">RNA-directed RNA polymerase</fullName>
        <ecNumber evidence="1">2.7.7.48</ecNumber>
    </recommendedName>
    <alternativeName>
        <fullName evidence="7">RNA replicase beta chain</fullName>
    </alternativeName>
</protein>
<dbReference type="PROSITE" id="PS50522">
    <property type="entry name" value="RDRP_PHAGE"/>
    <property type="match status" value="1"/>
</dbReference>
<gene>
    <name evidence="11" type="ORF">H1BulkLitter5800_000003</name>
</gene>
<feature type="binding site" evidence="9">
    <location>
        <position position="413"/>
    </location>
    <ligand>
        <name>Mg(2+)</name>
        <dbReference type="ChEBI" id="CHEBI:18420"/>
        <label>2</label>
    </ligand>
</feature>
<feature type="domain" description="RdRp catalytic" evidence="10">
    <location>
        <begin position="301"/>
        <end position="445"/>
    </location>
</feature>
<evidence type="ECO:0000256" key="5">
    <source>
        <dbReference type="ARBA" id="ARBA00022741"/>
    </source>
</evidence>
<keyword evidence="4" id="KW-0548">Nucleotidyltransferase</keyword>
<evidence type="ECO:0000256" key="9">
    <source>
        <dbReference type="PIRSR" id="PIRSR605093-1"/>
    </source>
</evidence>
<dbReference type="GO" id="GO:0003968">
    <property type="term" value="F:RNA-directed RNA polymerase activity"/>
    <property type="evidence" value="ECO:0007669"/>
    <property type="project" value="UniProtKB-KW"/>
</dbReference>
<evidence type="ECO:0000256" key="6">
    <source>
        <dbReference type="ARBA" id="ARBA00022953"/>
    </source>
</evidence>
<evidence type="ECO:0000256" key="7">
    <source>
        <dbReference type="ARBA" id="ARBA00030248"/>
    </source>
</evidence>